<dbReference type="EMBL" id="UGOD01000001">
    <property type="protein sequence ID" value="STX52459.1"/>
    <property type="molecule type" value="Genomic_DNA"/>
</dbReference>
<protein>
    <recommendedName>
        <fullName evidence="4">Secreted protein</fullName>
    </recommendedName>
</protein>
<evidence type="ECO:0000313" key="3">
    <source>
        <dbReference type="Proteomes" id="UP000254794"/>
    </source>
</evidence>
<reference evidence="2 3" key="1">
    <citation type="submission" date="2018-06" db="EMBL/GenBank/DDBJ databases">
        <authorList>
            <consortium name="Pathogen Informatics"/>
            <person name="Doyle S."/>
        </authorList>
    </citation>
    <scope>NUCLEOTIDE SEQUENCE [LARGE SCALE GENOMIC DNA]</scope>
    <source>
        <strain evidence="2 3">NCTC13316</strain>
    </source>
</reference>
<evidence type="ECO:0000313" key="2">
    <source>
        <dbReference type="EMBL" id="STX52459.1"/>
    </source>
</evidence>
<sequence length="172" mass="18748">MNKGYIIVITLLSTNMAFAAAATSTTTTVDPATGTTIQSTTTNVDDSATTVTTPADTPVVDTTVSPNMEIVTPVDIDNNVQIVNDRVSITGLTTAPAFTTVELRDGVYYLPPAVTPVDGFYFLIVGDTERVCTVKKIKKVKKVRKISPMTTKVMIKNKKVTLYCYDRTYFNF</sequence>
<evidence type="ECO:0000256" key="1">
    <source>
        <dbReference type="SAM" id="SignalP"/>
    </source>
</evidence>
<keyword evidence="1" id="KW-0732">Signal</keyword>
<feature type="chain" id="PRO_5016647613" description="Secreted protein" evidence="1">
    <location>
        <begin position="20"/>
        <end position="172"/>
    </location>
</feature>
<dbReference type="AlphaFoldDB" id="A0A378JQK3"/>
<gene>
    <name evidence="2" type="ORF">NCTC13316_02572</name>
</gene>
<keyword evidence="3" id="KW-1185">Reference proteome</keyword>
<dbReference type="OrthoDB" id="5654241at2"/>
<organism evidence="2 3">
    <name type="scientific">Legionella busanensis</name>
    <dbReference type="NCBI Taxonomy" id="190655"/>
    <lineage>
        <taxon>Bacteria</taxon>
        <taxon>Pseudomonadati</taxon>
        <taxon>Pseudomonadota</taxon>
        <taxon>Gammaproteobacteria</taxon>
        <taxon>Legionellales</taxon>
        <taxon>Legionellaceae</taxon>
        <taxon>Legionella</taxon>
    </lineage>
</organism>
<evidence type="ECO:0008006" key="4">
    <source>
        <dbReference type="Google" id="ProtNLM"/>
    </source>
</evidence>
<name>A0A378JQK3_9GAMM</name>
<dbReference type="Proteomes" id="UP000254794">
    <property type="component" value="Unassembled WGS sequence"/>
</dbReference>
<accession>A0A378JQK3</accession>
<proteinExistence type="predicted"/>
<feature type="signal peptide" evidence="1">
    <location>
        <begin position="1"/>
        <end position="19"/>
    </location>
</feature>